<dbReference type="InterPro" id="IPR032466">
    <property type="entry name" value="Metal_Hydrolase"/>
</dbReference>
<dbReference type="InterPro" id="IPR006680">
    <property type="entry name" value="Amidohydro-rel"/>
</dbReference>
<evidence type="ECO:0000256" key="1">
    <source>
        <dbReference type="ARBA" id="ARBA00023239"/>
    </source>
</evidence>
<proteinExistence type="predicted"/>
<dbReference type="GO" id="GO:0005737">
    <property type="term" value="C:cytoplasm"/>
    <property type="evidence" value="ECO:0007669"/>
    <property type="project" value="TreeGrafter"/>
</dbReference>
<evidence type="ECO:0000256" key="2">
    <source>
        <dbReference type="SAM" id="MobiDB-lite"/>
    </source>
</evidence>
<keyword evidence="4" id="KW-0378">Hydrolase</keyword>
<reference evidence="4" key="1">
    <citation type="submission" date="2019-09" db="EMBL/GenBank/DDBJ databases">
        <title>Characterisation of the sponge microbiome using genome-centric metagenomics.</title>
        <authorList>
            <person name="Engelberts J.P."/>
            <person name="Robbins S.J."/>
            <person name="De Goeij J.M."/>
            <person name="Aranda M."/>
            <person name="Bell S.C."/>
            <person name="Webster N.S."/>
        </authorList>
    </citation>
    <scope>NUCLEOTIDE SEQUENCE</scope>
    <source>
        <strain evidence="4">SB0664_bin_27</strain>
    </source>
</reference>
<organism evidence="4">
    <name type="scientific">Caldilineaceae bacterium SB0664_bin_27</name>
    <dbReference type="NCBI Taxonomy" id="2605260"/>
    <lineage>
        <taxon>Bacteria</taxon>
        <taxon>Bacillati</taxon>
        <taxon>Chloroflexota</taxon>
        <taxon>Caldilineae</taxon>
        <taxon>Caldilineales</taxon>
        <taxon>Caldilineaceae</taxon>
    </lineage>
</organism>
<sequence length="404" mass="46064">MNDKQKNGMSPIIDCDVHHGDLADLSALYPYLPRHYVEYIEDFGSLLPDIGYTNVPPAANATRHDLWESTSINPATEPEGYNGRPHKNWQQRRRTAGNPANQPEVYIKRHLDAYNIGLAVLTGSAVPSAAAVHPDAEYGHALCRAHNDWTLDHWLSQDSRFRASIHIAPQDPALAVQEIERLGPRPEFIQVLMPAGARLPFGNRFYHPIYAACQELGLPMCVHFGSEGSGISAAPTGAGYPSYYLEMRMARPQTAMAHLASLICEGVFEKFPDFRFLFIEHDFFWVPGMLWHMDSDWKALRDYTPWVKKLPSEYVRNHVRFGSQPMPDVPSRKDLARFLEWLRADEVLVYTSDFPHWDMDEPSTFLRGHDPDLRRRVMVETARELYQLDSQLTSAPRENAVRAL</sequence>
<dbReference type="GO" id="GO:0016831">
    <property type="term" value="F:carboxy-lyase activity"/>
    <property type="evidence" value="ECO:0007669"/>
    <property type="project" value="InterPro"/>
</dbReference>
<feature type="region of interest" description="Disordered" evidence="2">
    <location>
        <begin position="72"/>
        <end position="98"/>
    </location>
</feature>
<dbReference type="EMBL" id="VXRG01000185">
    <property type="protein sequence ID" value="MXY96015.1"/>
    <property type="molecule type" value="Genomic_DNA"/>
</dbReference>
<gene>
    <name evidence="4" type="ORF">F4Y42_21450</name>
</gene>
<protein>
    <submittedName>
        <fullName evidence="4">Amidohydrolase</fullName>
    </submittedName>
</protein>
<dbReference type="GO" id="GO:0019748">
    <property type="term" value="P:secondary metabolic process"/>
    <property type="evidence" value="ECO:0007669"/>
    <property type="project" value="TreeGrafter"/>
</dbReference>
<dbReference type="Gene3D" id="3.20.20.140">
    <property type="entry name" value="Metal-dependent hydrolases"/>
    <property type="match status" value="1"/>
</dbReference>
<dbReference type="PANTHER" id="PTHR21240:SF28">
    <property type="entry name" value="ISO-OROTATE DECARBOXYLASE (EUROFUNG)"/>
    <property type="match status" value="1"/>
</dbReference>
<comment type="caution">
    <text evidence="4">The sequence shown here is derived from an EMBL/GenBank/DDBJ whole genome shotgun (WGS) entry which is preliminary data.</text>
</comment>
<feature type="compositionally biased region" description="Basic residues" evidence="2">
    <location>
        <begin position="84"/>
        <end position="95"/>
    </location>
</feature>
<dbReference type="AlphaFoldDB" id="A0A6B0Z0M6"/>
<dbReference type="SUPFAM" id="SSF51556">
    <property type="entry name" value="Metallo-dependent hydrolases"/>
    <property type="match status" value="1"/>
</dbReference>
<feature type="domain" description="Amidohydrolase-related" evidence="3">
    <location>
        <begin position="109"/>
        <end position="388"/>
    </location>
</feature>
<dbReference type="PANTHER" id="PTHR21240">
    <property type="entry name" value="2-AMINO-3-CARBOXYLMUCONATE-6-SEMIALDEHYDE DECARBOXYLASE"/>
    <property type="match status" value="1"/>
</dbReference>
<evidence type="ECO:0000259" key="3">
    <source>
        <dbReference type="Pfam" id="PF04909"/>
    </source>
</evidence>
<evidence type="ECO:0000313" key="4">
    <source>
        <dbReference type="EMBL" id="MXY96015.1"/>
    </source>
</evidence>
<dbReference type="GO" id="GO:0016787">
    <property type="term" value="F:hydrolase activity"/>
    <property type="evidence" value="ECO:0007669"/>
    <property type="project" value="UniProtKB-KW"/>
</dbReference>
<dbReference type="InterPro" id="IPR032465">
    <property type="entry name" value="ACMSD"/>
</dbReference>
<accession>A0A6B0Z0M6</accession>
<dbReference type="Pfam" id="PF04909">
    <property type="entry name" value="Amidohydro_2"/>
    <property type="match status" value="1"/>
</dbReference>
<name>A0A6B0Z0M6_9CHLR</name>
<keyword evidence="1" id="KW-0456">Lyase</keyword>